<dbReference type="Proteomes" id="UP000789366">
    <property type="component" value="Unassembled WGS sequence"/>
</dbReference>
<evidence type="ECO:0000313" key="2">
    <source>
        <dbReference type="Proteomes" id="UP000789366"/>
    </source>
</evidence>
<feature type="non-terminal residue" evidence="1">
    <location>
        <position position="1"/>
    </location>
</feature>
<proteinExistence type="predicted"/>
<keyword evidence="2" id="KW-1185">Reference proteome</keyword>
<protein>
    <submittedName>
        <fullName evidence="1">17365_t:CDS:1</fullName>
    </submittedName>
</protein>
<evidence type="ECO:0000313" key="1">
    <source>
        <dbReference type="EMBL" id="CAG8743417.1"/>
    </source>
</evidence>
<feature type="non-terminal residue" evidence="1">
    <location>
        <position position="276"/>
    </location>
</feature>
<dbReference type="EMBL" id="CAJVPW010039102">
    <property type="protein sequence ID" value="CAG8743417.1"/>
    <property type="molecule type" value="Genomic_DNA"/>
</dbReference>
<reference evidence="1" key="1">
    <citation type="submission" date="2021-06" db="EMBL/GenBank/DDBJ databases">
        <authorList>
            <person name="Kallberg Y."/>
            <person name="Tangrot J."/>
            <person name="Rosling A."/>
        </authorList>
    </citation>
    <scope>NUCLEOTIDE SEQUENCE</scope>
    <source>
        <strain evidence="1">28 12/20/2015</strain>
    </source>
</reference>
<name>A0ACA9QD41_9GLOM</name>
<gene>
    <name evidence="1" type="ORF">SPELUC_LOCUS13970</name>
</gene>
<accession>A0ACA9QD41</accession>
<comment type="caution">
    <text evidence="1">The sequence shown here is derived from an EMBL/GenBank/DDBJ whole genome shotgun (WGS) entry which is preliminary data.</text>
</comment>
<organism evidence="1 2">
    <name type="scientific">Cetraspora pellucida</name>
    <dbReference type="NCBI Taxonomy" id="1433469"/>
    <lineage>
        <taxon>Eukaryota</taxon>
        <taxon>Fungi</taxon>
        <taxon>Fungi incertae sedis</taxon>
        <taxon>Mucoromycota</taxon>
        <taxon>Glomeromycotina</taxon>
        <taxon>Glomeromycetes</taxon>
        <taxon>Diversisporales</taxon>
        <taxon>Gigasporaceae</taxon>
        <taxon>Cetraspora</taxon>
    </lineage>
</organism>
<sequence>TDFRPSGNKKRPRPPISKTKPCGSNCYLNLKEDNQDTYMTDSWDDVEIALFEKAGYLMGIKNYCSVATIVMTKTCEQIYRRSQSLGEIDKDDDHIEIGSSSDDARKKGKKMAKMEIDAENHSEYHPCDHPGRPCDTACPCRQGNVPCEKYCHCELDCFQDATVQVLESRAVTEHVSVLPIIVNVIQIYVDVRPQPTTAQFMGRHACKNVAIQRALTKRTIVGKSTVAGWGLFVREQVKKNEYLGEYIGEVISQAEADRRGKIYDKRGTSFLFNLNK</sequence>